<evidence type="ECO:0000313" key="1">
    <source>
        <dbReference type="EMBL" id="MBT0609224.1"/>
    </source>
</evidence>
<dbReference type="Proteomes" id="UP001297092">
    <property type="component" value="Unassembled WGS sequence"/>
</dbReference>
<accession>A0ABS5S9X3</accession>
<sequence>MNQSEFNEILNSKIRPFVSDVISKGKSSDNKFQYVSDKWKELENMLEEFDLPPDTFRDLNSRYRTKIENEILRK</sequence>
<keyword evidence="2" id="KW-1185">Reference proteome</keyword>
<dbReference type="RefSeq" id="WP_214114695.1">
    <property type="nucleotide sequence ID" value="NZ_JAHCTB010000011.1"/>
</dbReference>
<comment type="caution">
    <text evidence="1">The sequence shown here is derived from an EMBL/GenBank/DDBJ whole genome shotgun (WGS) entry which is preliminary data.</text>
</comment>
<protein>
    <submittedName>
        <fullName evidence="1">Uncharacterized protein</fullName>
    </submittedName>
</protein>
<dbReference type="EMBL" id="JAHCTB010000011">
    <property type="protein sequence ID" value="MBT0609224.1"/>
    <property type="molecule type" value="Genomic_DNA"/>
</dbReference>
<evidence type="ECO:0000313" key="2">
    <source>
        <dbReference type="Proteomes" id="UP001297092"/>
    </source>
</evidence>
<reference evidence="1 2" key="1">
    <citation type="submission" date="2021-05" db="EMBL/GenBank/DDBJ databases">
        <title>Aequorivita echinoideorum JCM 30378 genome.</title>
        <authorList>
            <person name="Zhang H."/>
            <person name="Li C."/>
        </authorList>
    </citation>
    <scope>NUCLEOTIDE SEQUENCE [LARGE SCALE GENOMIC DNA]</scope>
    <source>
        <strain evidence="1 2">JCM30378</strain>
    </source>
</reference>
<name>A0ABS5S9X3_9FLAO</name>
<proteinExistence type="predicted"/>
<gene>
    <name evidence="1" type="ORF">KIV10_13635</name>
</gene>
<organism evidence="1 2">
    <name type="scientific">Aequorivita echinoideorum</name>
    <dbReference type="NCBI Taxonomy" id="1549647"/>
    <lineage>
        <taxon>Bacteria</taxon>
        <taxon>Pseudomonadati</taxon>
        <taxon>Bacteroidota</taxon>
        <taxon>Flavobacteriia</taxon>
        <taxon>Flavobacteriales</taxon>
        <taxon>Flavobacteriaceae</taxon>
        <taxon>Aequorivita</taxon>
    </lineage>
</organism>